<gene>
    <name evidence="2" type="ORF">ACFQ07_25140</name>
</gene>
<feature type="transmembrane region" description="Helical" evidence="1">
    <location>
        <begin position="82"/>
        <end position="100"/>
    </location>
</feature>
<organism evidence="2 3">
    <name type="scientific">Actinomadura adrarensis</name>
    <dbReference type="NCBI Taxonomy" id="1819600"/>
    <lineage>
        <taxon>Bacteria</taxon>
        <taxon>Bacillati</taxon>
        <taxon>Actinomycetota</taxon>
        <taxon>Actinomycetes</taxon>
        <taxon>Streptosporangiales</taxon>
        <taxon>Thermomonosporaceae</taxon>
        <taxon>Actinomadura</taxon>
    </lineage>
</organism>
<sequence>GWPSVAPGRWGEGADGDAAILQGVIGESPNNVRLLPLGLHERRYPWEYHPAQFAAPFALVLWVPVFLVMLCRFDHRYANRWAWTWLFTIGGVGVLPYLLLEPRPLWARDYGLYPIRRRYEEDEKRWSGTKGFLAALLLGMVTALAAFGLQALP</sequence>
<keyword evidence="1" id="KW-1133">Transmembrane helix</keyword>
<evidence type="ECO:0000313" key="3">
    <source>
        <dbReference type="Proteomes" id="UP001597083"/>
    </source>
</evidence>
<keyword evidence="3" id="KW-1185">Reference proteome</keyword>
<dbReference type="Proteomes" id="UP001597083">
    <property type="component" value="Unassembled WGS sequence"/>
</dbReference>
<keyword evidence="1" id="KW-0812">Transmembrane</keyword>
<feature type="non-terminal residue" evidence="2">
    <location>
        <position position="1"/>
    </location>
</feature>
<feature type="transmembrane region" description="Helical" evidence="1">
    <location>
        <begin position="132"/>
        <end position="152"/>
    </location>
</feature>
<reference evidence="3" key="1">
    <citation type="journal article" date="2019" name="Int. J. Syst. Evol. Microbiol.">
        <title>The Global Catalogue of Microorganisms (GCM) 10K type strain sequencing project: providing services to taxonomists for standard genome sequencing and annotation.</title>
        <authorList>
            <consortium name="The Broad Institute Genomics Platform"/>
            <consortium name="The Broad Institute Genome Sequencing Center for Infectious Disease"/>
            <person name="Wu L."/>
            <person name="Ma J."/>
        </authorList>
    </citation>
    <scope>NUCLEOTIDE SEQUENCE [LARGE SCALE GENOMIC DNA]</scope>
    <source>
        <strain evidence="3">JCM 31696</strain>
    </source>
</reference>
<evidence type="ECO:0000256" key="1">
    <source>
        <dbReference type="SAM" id="Phobius"/>
    </source>
</evidence>
<accession>A0ABW3CMK9</accession>
<evidence type="ECO:0000313" key="2">
    <source>
        <dbReference type="EMBL" id="MFD0855551.1"/>
    </source>
</evidence>
<comment type="caution">
    <text evidence="2">The sequence shown here is derived from an EMBL/GenBank/DDBJ whole genome shotgun (WGS) entry which is preliminary data.</text>
</comment>
<keyword evidence="1" id="KW-0472">Membrane</keyword>
<feature type="transmembrane region" description="Helical" evidence="1">
    <location>
        <begin position="53"/>
        <end position="70"/>
    </location>
</feature>
<proteinExistence type="predicted"/>
<protein>
    <submittedName>
        <fullName evidence="2">Uncharacterized protein</fullName>
    </submittedName>
</protein>
<name>A0ABW3CMK9_9ACTN</name>
<dbReference type="EMBL" id="JBHTIR010003654">
    <property type="protein sequence ID" value="MFD0855551.1"/>
    <property type="molecule type" value="Genomic_DNA"/>
</dbReference>